<dbReference type="InterPro" id="IPR002388">
    <property type="entry name" value="ANX1"/>
</dbReference>
<reference evidence="1 2" key="1">
    <citation type="submission" date="2016-02" db="EMBL/GenBank/DDBJ databases">
        <title>Band-tailed pigeon sequencing and assembly.</title>
        <authorList>
            <person name="Soares A.E."/>
            <person name="Novak B.J."/>
            <person name="Rice E.S."/>
            <person name="O'Connell B."/>
            <person name="Chang D."/>
            <person name="Weber S."/>
            <person name="Shapiro B."/>
        </authorList>
    </citation>
    <scope>NUCLEOTIDE SEQUENCE [LARGE SCALE GENOMIC DNA]</scope>
    <source>
        <strain evidence="1">BTP2013</strain>
        <tissue evidence="1">Blood</tissue>
    </source>
</reference>
<dbReference type="STRING" id="372326.A0A1V4KPK8"/>
<accession>A0A1V4KPK8</accession>
<protein>
    <submittedName>
        <fullName evidence="1">Uncharacterized protein</fullName>
    </submittedName>
</protein>
<comment type="caution">
    <text evidence="1">The sequence shown here is derived from an EMBL/GenBank/DDBJ whole genome shotgun (WGS) entry which is preliminary data.</text>
</comment>
<dbReference type="PRINTS" id="PR00197">
    <property type="entry name" value="ANNEXINI"/>
</dbReference>
<dbReference type="AlphaFoldDB" id="A0A1V4KPK8"/>
<dbReference type="GO" id="GO:0005544">
    <property type="term" value="F:calcium-dependent phospholipid binding"/>
    <property type="evidence" value="ECO:0007669"/>
    <property type="project" value="InterPro"/>
</dbReference>
<gene>
    <name evidence="1" type="ORF">AV530_018933</name>
</gene>
<dbReference type="EMBL" id="LSYS01002402">
    <property type="protein sequence ID" value="OPJ86392.1"/>
    <property type="molecule type" value="Genomic_DNA"/>
</dbReference>
<keyword evidence="2" id="KW-1185">Reference proteome</keyword>
<dbReference type="Proteomes" id="UP000190648">
    <property type="component" value="Unassembled WGS sequence"/>
</dbReference>
<evidence type="ECO:0000313" key="1">
    <source>
        <dbReference type="EMBL" id="OPJ86392.1"/>
    </source>
</evidence>
<evidence type="ECO:0000313" key="2">
    <source>
        <dbReference type="Proteomes" id="UP000190648"/>
    </source>
</evidence>
<proteinExistence type="predicted"/>
<organism evidence="1 2">
    <name type="scientific">Patagioenas fasciata monilis</name>
    <dbReference type="NCBI Taxonomy" id="372326"/>
    <lineage>
        <taxon>Eukaryota</taxon>
        <taxon>Metazoa</taxon>
        <taxon>Chordata</taxon>
        <taxon>Craniata</taxon>
        <taxon>Vertebrata</taxon>
        <taxon>Euteleostomi</taxon>
        <taxon>Archelosauria</taxon>
        <taxon>Archosauria</taxon>
        <taxon>Dinosauria</taxon>
        <taxon>Saurischia</taxon>
        <taxon>Theropoda</taxon>
        <taxon>Coelurosauria</taxon>
        <taxon>Aves</taxon>
        <taxon>Neognathae</taxon>
        <taxon>Neoaves</taxon>
        <taxon>Columbimorphae</taxon>
        <taxon>Columbiformes</taxon>
        <taxon>Columbidae</taxon>
        <taxon>Patagioenas</taxon>
    </lineage>
</organism>
<sequence>MISNFICLFPETLSNMAMVSEFLKQAWFMEHQEQEYIKSVKGGPVVPPQQPNFDPAADVVALEKAMTVKGKRTNY</sequence>
<name>A0A1V4KPK8_PATFA</name>
<dbReference type="GO" id="GO:0004859">
    <property type="term" value="F:phospholipase inhibitor activity"/>
    <property type="evidence" value="ECO:0007669"/>
    <property type="project" value="InterPro"/>
</dbReference>
<dbReference type="GO" id="GO:0005509">
    <property type="term" value="F:calcium ion binding"/>
    <property type="evidence" value="ECO:0007669"/>
    <property type="project" value="InterPro"/>
</dbReference>